<evidence type="ECO:0000313" key="2">
    <source>
        <dbReference type="EMBL" id="PJG55292.1"/>
    </source>
</evidence>
<comment type="caution">
    <text evidence="2">The sequence shown here is derived from an EMBL/GenBank/DDBJ whole genome shotgun (WGS) entry which is preliminary data.</text>
</comment>
<protein>
    <submittedName>
        <fullName evidence="2">Uncharacterized protein</fullName>
    </submittedName>
</protein>
<keyword evidence="1" id="KW-0472">Membrane</keyword>
<proteinExistence type="predicted"/>
<dbReference type="Proteomes" id="UP000231194">
    <property type="component" value="Unassembled WGS sequence"/>
</dbReference>
<keyword evidence="3" id="KW-1185">Reference proteome</keyword>
<feature type="transmembrane region" description="Helical" evidence="1">
    <location>
        <begin position="6"/>
        <end position="25"/>
    </location>
</feature>
<dbReference type="EMBL" id="PGVG01000006">
    <property type="protein sequence ID" value="PJG55292.1"/>
    <property type="molecule type" value="Genomic_DNA"/>
</dbReference>
<name>A0A2M8RBV0_9BRAD</name>
<evidence type="ECO:0000313" key="3">
    <source>
        <dbReference type="Proteomes" id="UP000231194"/>
    </source>
</evidence>
<keyword evidence="1" id="KW-1133">Transmembrane helix</keyword>
<reference evidence="2 3" key="1">
    <citation type="submission" date="2017-11" db="EMBL/GenBank/DDBJ databases">
        <title>Bradyrhizobium forestalis sp. nov., an efficient nitrogen-fixing bacterium isolated from nodules of forest legume species in the Amazon.</title>
        <authorList>
            <person name="Costa E.M."/>
            <person name="Guimaraes A."/>
            <person name="Carvalho T.S."/>
            <person name="Rodrigues T.L."/>
            <person name="Ribeiro P.R.A."/>
            <person name="Lebbe L."/>
            <person name="Willems A."/>
            <person name="Moreira F.M.S."/>
        </authorList>
    </citation>
    <scope>NUCLEOTIDE SEQUENCE [LARGE SCALE GENOMIC DNA]</scope>
    <source>
        <strain evidence="2 3">INPA54B</strain>
    </source>
</reference>
<dbReference type="AlphaFoldDB" id="A0A2M8RBV0"/>
<keyword evidence="1" id="KW-0812">Transmembrane</keyword>
<sequence>MKKLPSSIFAIVVVLLSLGLMLLIGQPRLFFSRWSFTKSVEVTVPGEDRGYYYRFKAGYLYKGEPLDFDIVVGCRVKITTYKDNDRTVEVGVVPTIFGLKTRDQHGVAVLLPNACHGETTQNGRVPKALLPLVVTYEHANEPWSGVAYVSEDAYDRPRSELKFLGATITRATRDEWQAWRETDAEKNFIAYELLGINSKNMWDPPKWKPGLRVMASQCLSISRLKLSDAVRDVVTPGWPSSRPTYWFPDERTRQSLWEVAFGPNKPPLIEGYRFQDYFPGASPGHNGLARREPGAVIFFNREVEGDVYPAHTDISVNKLEPTGELPAEMTAKERLDWSSAEVKPDLRGFAFCESSIVSIDGVPQWPPKYLYRNANRINGEAISEQLAKWGTNYFFAFERDEYIIFLRMYELASSFAKL</sequence>
<gene>
    <name evidence="2" type="ORF">CVM73_09455</name>
</gene>
<dbReference type="OrthoDB" id="8073068at2"/>
<evidence type="ECO:0000256" key="1">
    <source>
        <dbReference type="SAM" id="Phobius"/>
    </source>
</evidence>
<organism evidence="2 3">
    <name type="scientific">Bradyrhizobium forestalis</name>
    <dbReference type="NCBI Taxonomy" id="1419263"/>
    <lineage>
        <taxon>Bacteria</taxon>
        <taxon>Pseudomonadati</taxon>
        <taxon>Pseudomonadota</taxon>
        <taxon>Alphaproteobacteria</taxon>
        <taxon>Hyphomicrobiales</taxon>
        <taxon>Nitrobacteraceae</taxon>
        <taxon>Bradyrhizobium</taxon>
    </lineage>
</organism>
<accession>A0A2M8RBV0</accession>
<dbReference type="RefSeq" id="WP_100231737.1">
    <property type="nucleotide sequence ID" value="NZ_PGVG01000006.1"/>
</dbReference>